<dbReference type="Proteomes" id="UP000760860">
    <property type="component" value="Unassembled WGS sequence"/>
</dbReference>
<evidence type="ECO:0000313" key="1">
    <source>
        <dbReference type="EMBL" id="KAG3199487.1"/>
    </source>
</evidence>
<sequence>MDRVFLLADETKTSALHRKRLKELHLVEMLLRLRSRTFSPVDLLEGLLRE</sequence>
<gene>
    <name evidence="1" type="ORF">PC129_g24101</name>
</gene>
<name>A0A8T1KJY0_9STRA</name>
<organism evidence="1 2">
    <name type="scientific">Phytophthora cactorum</name>
    <dbReference type="NCBI Taxonomy" id="29920"/>
    <lineage>
        <taxon>Eukaryota</taxon>
        <taxon>Sar</taxon>
        <taxon>Stramenopiles</taxon>
        <taxon>Oomycota</taxon>
        <taxon>Peronosporomycetes</taxon>
        <taxon>Peronosporales</taxon>
        <taxon>Peronosporaceae</taxon>
        <taxon>Phytophthora</taxon>
    </lineage>
</organism>
<protein>
    <submittedName>
        <fullName evidence="1">Uncharacterized protein</fullName>
    </submittedName>
</protein>
<reference evidence="1" key="1">
    <citation type="submission" date="2018-05" db="EMBL/GenBank/DDBJ databases">
        <title>Effector identification in a new, highly contiguous assembly of the strawberry crown rot pathogen Phytophthora cactorum.</title>
        <authorList>
            <person name="Armitage A.D."/>
            <person name="Nellist C.F."/>
            <person name="Bates H."/>
            <person name="Vickerstaff R.J."/>
            <person name="Harrison R.J."/>
        </authorList>
    </citation>
    <scope>NUCLEOTIDE SEQUENCE</scope>
    <source>
        <strain evidence="1">P421</strain>
    </source>
</reference>
<dbReference type="EMBL" id="RCMV01003259">
    <property type="protein sequence ID" value="KAG3199487.1"/>
    <property type="molecule type" value="Genomic_DNA"/>
</dbReference>
<proteinExistence type="predicted"/>
<evidence type="ECO:0000313" key="2">
    <source>
        <dbReference type="Proteomes" id="UP000760860"/>
    </source>
</evidence>
<comment type="caution">
    <text evidence="1">The sequence shown here is derived from an EMBL/GenBank/DDBJ whole genome shotgun (WGS) entry which is preliminary data.</text>
</comment>
<dbReference type="AlphaFoldDB" id="A0A8T1KJY0"/>
<accession>A0A8T1KJY0</accession>